<reference evidence="1 2" key="1">
    <citation type="submission" date="2018-04" db="EMBL/GenBank/DDBJ databases">
        <authorList>
            <person name="Vogel A."/>
        </authorList>
    </citation>
    <scope>NUCLEOTIDE SEQUENCE [LARGE SCALE GENOMIC DNA]</scope>
</reference>
<sequence length="79" mass="8935">MVRESLVRLSLLPAANPIRHLAGQCRPQLQVHTKQPIPTHLRKPSMLPSAASLFPTHLRKHVIDFGYFQIPISSLYSII</sequence>
<dbReference type="Proteomes" id="UP000595140">
    <property type="component" value="Unassembled WGS sequence"/>
</dbReference>
<evidence type="ECO:0000313" key="2">
    <source>
        <dbReference type="Proteomes" id="UP000595140"/>
    </source>
</evidence>
<keyword evidence="2" id="KW-1185">Reference proteome</keyword>
<proteinExistence type="predicted"/>
<evidence type="ECO:0000313" key="1">
    <source>
        <dbReference type="EMBL" id="VFQ61509.1"/>
    </source>
</evidence>
<name>A0A484KEW3_9ASTE</name>
<gene>
    <name evidence="1" type="ORF">CCAM_LOCUS3285</name>
</gene>
<accession>A0A484KEW3</accession>
<dbReference type="EMBL" id="OOIL02000171">
    <property type="protein sequence ID" value="VFQ61509.1"/>
    <property type="molecule type" value="Genomic_DNA"/>
</dbReference>
<protein>
    <submittedName>
        <fullName evidence="1">Uncharacterized protein</fullName>
    </submittedName>
</protein>
<organism evidence="1 2">
    <name type="scientific">Cuscuta campestris</name>
    <dbReference type="NCBI Taxonomy" id="132261"/>
    <lineage>
        <taxon>Eukaryota</taxon>
        <taxon>Viridiplantae</taxon>
        <taxon>Streptophyta</taxon>
        <taxon>Embryophyta</taxon>
        <taxon>Tracheophyta</taxon>
        <taxon>Spermatophyta</taxon>
        <taxon>Magnoliopsida</taxon>
        <taxon>eudicotyledons</taxon>
        <taxon>Gunneridae</taxon>
        <taxon>Pentapetalae</taxon>
        <taxon>asterids</taxon>
        <taxon>lamiids</taxon>
        <taxon>Solanales</taxon>
        <taxon>Convolvulaceae</taxon>
        <taxon>Cuscuteae</taxon>
        <taxon>Cuscuta</taxon>
        <taxon>Cuscuta subgen. Grammica</taxon>
        <taxon>Cuscuta sect. Cleistogrammica</taxon>
    </lineage>
</organism>
<dbReference type="AlphaFoldDB" id="A0A484KEW3"/>